<dbReference type="Proteomes" id="UP001620405">
    <property type="component" value="Unassembled WGS sequence"/>
</dbReference>
<reference evidence="2 3" key="1">
    <citation type="submission" date="2020-10" db="EMBL/GenBank/DDBJ databases">
        <title>Phylogeny of dyella-like bacteria.</title>
        <authorList>
            <person name="Fu J."/>
        </authorList>
    </citation>
    <scope>NUCLEOTIDE SEQUENCE [LARGE SCALE GENOMIC DNA]</scope>
    <source>
        <strain evidence="2 3">DHOB07</strain>
    </source>
</reference>
<gene>
    <name evidence="2" type="ORF">ISP13_07955</name>
</gene>
<dbReference type="RefSeq" id="WP_284397386.1">
    <property type="nucleotide sequence ID" value="NZ_BSNQ01000003.1"/>
</dbReference>
<evidence type="ECO:0000313" key="2">
    <source>
        <dbReference type="EMBL" id="MFK2873465.1"/>
    </source>
</evidence>
<keyword evidence="3" id="KW-1185">Reference proteome</keyword>
<accession>A0ABW8IVM0</accession>
<keyword evidence="1" id="KW-1133">Transmembrane helix</keyword>
<feature type="transmembrane region" description="Helical" evidence="1">
    <location>
        <begin position="14"/>
        <end position="31"/>
    </location>
</feature>
<sequence length="53" mass="6047">MNVVNDTRSSLEKYMPLLIGLLAAFLAGKVIKRTFWTVFAMYWAVHASGMHLF</sequence>
<proteinExistence type="predicted"/>
<dbReference type="EMBL" id="JADIKG010000011">
    <property type="protein sequence ID" value="MFK2873465.1"/>
    <property type="molecule type" value="Genomic_DNA"/>
</dbReference>
<keyword evidence="1" id="KW-0472">Membrane</keyword>
<evidence type="ECO:0000256" key="1">
    <source>
        <dbReference type="SAM" id="Phobius"/>
    </source>
</evidence>
<organism evidence="2 3">
    <name type="scientific">Dyella lipolytica</name>
    <dbReference type="NCBI Taxonomy" id="1867835"/>
    <lineage>
        <taxon>Bacteria</taxon>
        <taxon>Pseudomonadati</taxon>
        <taxon>Pseudomonadota</taxon>
        <taxon>Gammaproteobacteria</taxon>
        <taxon>Lysobacterales</taxon>
        <taxon>Rhodanobacteraceae</taxon>
        <taxon>Dyella</taxon>
    </lineage>
</organism>
<protein>
    <submittedName>
        <fullName evidence="2">Uncharacterized protein</fullName>
    </submittedName>
</protein>
<name>A0ABW8IVM0_9GAMM</name>
<comment type="caution">
    <text evidence="2">The sequence shown here is derived from an EMBL/GenBank/DDBJ whole genome shotgun (WGS) entry which is preliminary data.</text>
</comment>
<keyword evidence="1" id="KW-0812">Transmembrane</keyword>
<evidence type="ECO:0000313" key="3">
    <source>
        <dbReference type="Proteomes" id="UP001620405"/>
    </source>
</evidence>